<dbReference type="PANTHER" id="PTHR23112">
    <property type="entry name" value="G PROTEIN-COUPLED RECEPTOR 157-RELATED"/>
    <property type="match status" value="1"/>
</dbReference>
<comment type="subcellular location">
    <subcellularLocation>
        <location evidence="1">Membrane</location>
        <topology evidence="1">Multi-pass membrane protein</topology>
    </subcellularLocation>
</comment>
<evidence type="ECO:0000313" key="6">
    <source>
        <dbReference type="EMBL" id="KIO04766.1"/>
    </source>
</evidence>
<feature type="transmembrane region" description="Helical" evidence="5">
    <location>
        <begin position="21"/>
        <end position="43"/>
    </location>
</feature>
<dbReference type="GO" id="GO:0004930">
    <property type="term" value="F:G protein-coupled receptor activity"/>
    <property type="evidence" value="ECO:0007669"/>
    <property type="project" value="TreeGrafter"/>
</dbReference>
<feature type="transmembrane region" description="Helical" evidence="5">
    <location>
        <begin position="129"/>
        <end position="147"/>
    </location>
</feature>
<dbReference type="EMBL" id="KN831969">
    <property type="protein sequence ID" value="KIO04766.1"/>
    <property type="molecule type" value="Genomic_DNA"/>
</dbReference>
<dbReference type="SUPFAM" id="SSF81321">
    <property type="entry name" value="Family A G protein-coupled receptor-like"/>
    <property type="match status" value="1"/>
</dbReference>
<dbReference type="GO" id="GO:0005886">
    <property type="term" value="C:plasma membrane"/>
    <property type="evidence" value="ECO:0007669"/>
    <property type="project" value="TreeGrafter"/>
</dbReference>
<dbReference type="OrthoDB" id="100006at2759"/>
<organism evidence="6 7">
    <name type="scientific">Pisolithus tinctorius Marx 270</name>
    <dbReference type="NCBI Taxonomy" id="870435"/>
    <lineage>
        <taxon>Eukaryota</taxon>
        <taxon>Fungi</taxon>
        <taxon>Dikarya</taxon>
        <taxon>Basidiomycota</taxon>
        <taxon>Agaricomycotina</taxon>
        <taxon>Agaricomycetes</taxon>
        <taxon>Agaricomycetidae</taxon>
        <taxon>Boletales</taxon>
        <taxon>Sclerodermatineae</taxon>
        <taxon>Pisolithaceae</taxon>
        <taxon>Pisolithus</taxon>
    </lineage>
</organism>
<keyword evidence="2 5" id="KW-0812">Transmembrane</keyword>
<keyword evidence="4 5" id="KW-0472">Membrane</keyword>
<feature type="transmembrane region" description="Helical" evidence="5">
    <location>
        <begin position="70"/>
        <end position="90"/>
    </location>
</feature>
<evidence type="ECO:0000256" key="1">
    <source>
        <dbReference type="ARBA" id="ARBA00004141"/>
    </source>
</evidence>
<reference evidence="6 7" key="1">
    <citation type="submission" date="2014-04" db="EMBL/GenBank/DDBJ databases">
        <authorList>
            <consortium name="DOE Joint Genome Institute"/>
            <person name="Kuo A."/>
            <person name="Kohler A."/>
            <person name="Costa M.D."/>
            <person name="Nagy L.G."/>
            <person name="Floudas D."/>
            <person name="Copeland A."/>
            <person name="Barry K.W."/>
            <person name="Cichocki N."/>
            <person name="Veneault-Fourrey C."/>
            <person name="LaButti K."/>
            <person name="Lindquist E.A."/>
            <person name="Lipzen A."/>
            <person name="Lundell T."/>
            <person name="Morin E."/>
            <person name="Murat C."/>
            <person name="Sun H."/>
            <person name="Tunlid A."/>
            <person name="Henrissat B."/>
            <person name="Grigoriev I.V."/>
            <person name="Hibbett D.S."/>
            <person name="Martin F."/>
            <person name="Nordberg H.P."/>
            <person name="Cantor M.N."/>
            <person name="Hua S.X."/>
        </authorList>
    </citation>
    <scope>NUCLEOTIDE SEQUENCE [LARGE SCALE GENOMIC DNA]</scope>
    <source>
        <strain evidence="6 7">Marx 270</strain>
    </source>
</reference>
<dbReference type="Proteomes" id="UP000054217">
    <property type="component" value="Unassembled WGS sequence"/>
</dbReference>
<feature type="transmembrane region" description="Helical" evidence="5">
    <location>
        <begin position="159"/>
        <end position="180"/>
    </location>
</feature>
<dbReference type="HOGENOM" id="CLU_1138401_0_0_1"/>
<gene>
    <name evidence="6" type="ORF">M404DRAFT_539533</name>
</gene>
<keyword evidence="7" id="KW-1185">Reference proteome</keyword>
<evidence type="ECO:0000313" key="7">
    <source>
        <dbReference type="Proteomes" id="UP000054217"/>
    </source>
</evidence>
<evidence type="ECO:0000256" key="4">
    <source>
        <dbReference type="ARBA" id="ARBA00023136"/>
    </source>
</evidence>
<dbReference type="STRING" id="870435.A0A0C3PA56"/>
<protein>
    <recommendedName>
        <fullName evidence="8">Glucose receptor Git3 N-terminal domain-containing protein</fullName>
    </recommendedName>
</protein>
<reference evidence="7" key="2">
    <citation type="submission" date="2015-01" db="EMBL/GenBank/DDBJ databases">
        <title>Evolutionary Origins and Diversification of the Mycorrhizal Mutualists.</title>
        <authorList>
            <consortium name="DOE Joint Genome Institute"/>
            <consortium name="Mycorrhizal Genomics Consortium"/>
            <person name="Kohler A."/>
            <person name="Kuo A."/>
            <person name="Nagy L.G."/>
            <person name="Floudas D."/>
            <person name="Copeland A."/>
            <person name="Barry K.W."/>
            <person name="Cichocki N."/>
            <person name="Veneault-Fourrey C."/>
            <person name="LaButti K."/>
            <person name="Lindquist E.A."/>
            <person name="Lipzen A."/>
            <person name="Lundell T."/>
            <person name="Morin E."/>
            <person name="Murat C."/>
            <person name="Riley R."/>
            <person name="Ohm R."/>
            <person name="Sun H."/>
            <person name="Tunlid A."/>
            <person name="Henrissat B."/>
            <person name="Grigoriev I.V."/>
            <person name="Hibbett D.S."/>
            <person name="Martin F."/>
        </authorList>
    </citation>
    <scope>NUCLEOTIDE SEQUENCE [LARGE SCALE GENOMIC DNA]</scope>
    <source>
        <strain evidence="7">Marx 270</strain>
    </source>
</reference>
<dbReference type="GO" id="GO:0007189">
    <property type="term" value="P:adenylate cyclase-activating G protein-coupled receptor signaling pathway"/>
    <property type="evidence" value="ECO:0007669"/>
    <property type="project" value="TreeGrafter"/>
</dbReference>
<dbReference type="InParanoid" id="A0A0C3PA56"/>
<evidence type="ECO:0000256" key="5">
    <source>
        <dbReference type="SAM" id="Phobius"/>
    </source>
</evidence>
<name>A0A0C3PA56_PISTI</name>
<sequence length="230" mass="25527">MAIALHILRVLVLEWIFPPKFALRILAIIWLVIAILVVVPNVVQNNIYGPTSHWCWIDRGIMQQIGLDYMWMWLTAVLNIISYLLLALVVKRLVVVDGCKLRWGGKQERGMIAHGGGTSPESVRATQMLFYPLLYVVLVLPLSAARFSQIRGDNVPFSVTASSAALFALSGLFNTILYAFTRPRLIPGRASRNPEGAHVTIAGMAHDRFRHGYVAGDDSFVMTTGLDTVP</sequence>
<evidence type="ECO:0008006" key="8">
    <source>
        <dbReference type="Google" id="ProtNLM"/>
    </source>
</evidence>
<evidence type="ECO:0000256" key="2">
    <source>
        <dbReference type="ARBA" id="ARBA00022692"/>
    </source>
</evidence>
<dbReference type="AlphaFoldDB" id="A0A0C3PA56"/>
<keyword evidence="3 5" id="KW-1133">Transmembrane helix</keyword>
<accession>A0A0C3PA56</accession>
<dbReference type="PANTHER" id="PTHR23112:SF37">
    <property type="entry name" value="G PROTEIN-COUPLED RECEPTOR GPR1"/>
    <property type="match status" value="1"/>
</dbReference>
<evidence type="ECO:0000256" key="3">
    <source>
        <dbReference type="ARBA" id="ARBA00022989"/>
    </source>
</evidence>
<dbReference type="Gene3D" id="1.20.1070.10">
    <property type="entry name" value="Rhodopsin 7-helix transmembrane proteins"/>
    <property type="match status" value="1"/>
</dbReference>
<proteinExistence type="predicted"/>